<organism evidence="1 2">
    <name type="scientific">Thalassiosira oceanica</name>
    <name type="common">Marine diatom</name>
    <dbReference type="NCBI Taxonomy" id="159749"/>
    <lineage>
        <taxon>Eukaryota</taxon>
        <taxon>Sar</taxon>
        <taxon>Stramenopiles</taxon>
        <taxon>Ochrophyta</taxon>
        <taxon>Bacillariophyta</taxon>
        <taxon>Coscinodiscophyceae</taxon>
        <taxon>Thalassiosirophycidae</taxon>
        <taxon>Thalassiosirales</taxon>
        <taxon>Thalassiosiraceae</taxon>
        <taxon>Thalassiosira</taxon>
    </lineage>
</organism>
<comment type="caution">
    <text evidence="1">The sequence shown here is derived from an EMBL/GenBank/DDBJ whole genome shotgun (WGS) entry which is preliminary data.</text>
</comment>
<accession>K0S7J3</accession>
<feature type="non-terminal residue" evidence="1">
    <location>
        <position position="1"/>
    </location>
</feature>
<proteinExistence type="predicted"/>
<protein>
    <submittedName>
        <fullName evidence="1">Uncharacterized protein</fullName>
    </submittedName>
</protein>
<sequence length="185" mass="19919">GSSSASDIAHVLDLAVHGVQRESLAPPDDAHGLRARVCQLHVELARQLTRGIPEECDSALAVVRLAVLHSLSAPETYQALSPSRHHSAIVDAVDDYLIDPGLRMKLVLKLQIGWDLLIGSPVRQRSNDKSQLLGPCCTMRKIKAHTHVGVNAPGRPTTITDFSAVYFSRSIFSGGNPLCMPTEGS</sequence>
<evidence type="ECO:0000313" key="1">
    <source>
        <dbReference type="EMBL" id="EJK61195.1"/>
    </source>
</evidence>
<reference evidence="1 2" key="1">
    <citation type="journal article" date="2012" name="Genome Biol.">
        <title>Genome and low-iron response of an oceanic diatom adapted to chronic iron limitation.</title>
        <authorList>
            <person name="Lommer M."/>
            <person name="Specht M."/>
            <person name="Roy A.S."/>
            <person name="Kraemer L."/>
            <person name="Andreson R."/>
            <person name="Gutowska M.A."/>
            <person name="Wolf J."/>
            <person name="Bergner S.V."/>
            <person name="Schilhabel M.B."/>
            <person name="Klostermeier U.C."/>
            <person name="Beiko R.G."/>
            <person name="Rosenstiel P."/>
            <person name="Hippler M."/>
            <person name="Laroche J."/>
        </authorList>
    </citation>
    <scope>NUCLEOTIDE SEQUENCE [LARGE SCALE GENOMIC DNA]</scope>
    <source>
        <strain evidence="1 2">CCMP1005</strain>
    </source>
</reference>
<keyword evidence="2" id="KW-1185">Reference proteome</keyword>
<name>K0S7J3_THAOC</name>
<evidence type="ECO:0000313" key="2">
    <source>
        <dbReference type="Proteomes" id="UP000266841"/>
    </source>
</evidence>
<dbReference type="EMBL" id="AGNL01020308">
    <property type="protein sequence ID" value="EJK61195.1"/>
    <property type="molecule type" value="Genomic_DNA"/>
</dbReference>
<gene>
    <name evidence="1" type="ORF">THAOC_18359</name>
</gene>
<dbReference type="AlphaFoldDB" id="K0S7J3"/>
<dbReference type="Proteomes" id="UP000266841">
    <property type="component" value="Unassembled WGS sequence"/>
</dbReference>